<dbReference type="InterPro" id="IPR001697">
    <property type="entry name" value="Pyr_Knase"/>
</dbReference>
<dbReference type="Gene3D" id="3.40.1380.20">
    <property type="entry name" value="Pyruvate kinase, C-terminal domain"/>
    <property type="match status" value="1"/>
</dbReference>
<evidence type="ECO:0000256" key="6">
    <source>
        <dbReference type="ARBA" id="ARBA00018587"/>
    </source>
</evidence>
<dbReference type="Pfam" id="PF02887">
    <property type="entry name" value="PK_C"/>
    <property type="match status" value="1"/>
</dbReference>
<evidence type="ECO:0000256" key="9">
    <source>
        <dbReference type="ARBA" id="ARBA00022741"/>
    </source>
</evidence>
<evidence type="ECO:0000256" key="12">
    <source>
        <dbReference type="ARBA" id="ARBA00022842"/>
    </source>
</evidence>
<dbReference type="GO" id="GO:0030955">
    <property type="term" value="F:potassium ion binding"/>
    <property type="evidence" value="ECO:0007669"/>
    <property type="project" value="UniProtKB-UniRule"/>
</dbReference>
<evidence type="ECO:0000256" key="10">
    <source>
        <dbReference type="ARBA" id="ARBA00022777"/>
    </source>
</evidence>
<dbReference type="Gene3D" id="3.20.20.60">
    <property type="entry name" value="Phosphoenolpyruvate-binding domains"/>
    <property type="match status" value="1"/>
</dbReference>
<keyword evidence="7 16" id="KW-0808">Transferase</keyword>
<dbReference type="FunFam" id="2.40.33.10:FF:000001">
    <property type="entry name" value="Pyruvate kinase"/>
    <property type="match status" value="1"/>
</dbReference>
<protein>
    <recommendedName>
        <fullName evidence="6 15">Pyruvate kinase</fullName>
        <ecNumber evidence="5 15">2.7.1.40</ecNumber>
    </recommendedName>
</protein>
<dbReference type="PANTHER" id="PTHR11817">
    <property type="entry name" value="PYRUVATE KINASE"/>
    <property type="match status" value="1"/>
</dbReference>
<comment type="caution">
    <text evidence="19">The sequence shown here is derived from an EMBL/GenBank/DDBJ whole genome shotgun (WGS) entry which is preliminary data.</text>
</comment>
<dbReference type="InterPro" id="IPR036918">
    <property type="entry name" value="Pyrv_Knase_C_sf"/>
</dbReference>
<dbReference type="FunFam" id="3.20.20.60:FF:000025">
    <property type="entry name" value="Pyruvate kinase"/>
    <property type="match status" value="1"/>
</dbReference>
<evidence type="ECO:0000256" key="7">
    <source>
        <dbReference type="ARBA" id="ARBA00022679"/>
    </source>
</evidence>
<keyword evidence="14 19" id="KW-0670">Pyruvate</keyword>
<evidence type="ECO:0000256" key="14">
    <source>
        <dbReference type="ARBA" id="ARBA00023317"/>
    </source>
</evidence>
<accession>A0A7C4RUC5</accession>
<comment type="pathway">
    <text evidence="3 16">Carbohydrate degradation; glycolysis; pyruvate from D-glyceraldehyde 3-phosphate: step 5/5.</text>
</comment>
<dbReference type="SUPFAM" id="SSF52935">
    <property type="entry name" value="PK C-terminal domain-like"/>
    <property type="match status" value="1"/>
</dbReference>
<feature type="domain" description="Pyruvate kinase C-terminal" evidence="18">
    <location>
        <begin position="354"/>
        <end position="466"/>
    </location>
</feature>
<dbReference type="GO" id="GO:0016301">
    <property type="term" value="F:kinase activity"/>
    <property type="evidence" value="ECO:0007669"/>
    <property type="project" value="UniProtKB-KW"/>
</dbReference>
<evidence type="ECO:0000256" key="11">
    <source>
        <dbReference type="ARBA" id="ARBA00022840"/>
    </source>
</evidence>
<evidence type="ECO:0000256" key="16">
    <source>
        <dbReference type="RuleBase" id="RU000504"/>
    </source>
</evidence>
<evidence type="ECO:0000256" key="15">
    <source>
        <dbReference type="NCBIfam" id="TIGR01064"/>
    </source>
</evidence>
<evidence type="ECO:0000256" key="4">
    <source>
        <dbReference type="ARBA" id="ARBA00008663"/>
    </source>
</evidence>
<sequence>MTRKTKIVCTIGPASRDPRIIESLIREGMQVARLNFSHGTHAEHLETLQQIRAISDRLRCPVAVLQDLCGPKIRVGMLPESGVPLAPGQTILLTSDTDLEEGDNRIPVSYPSLAEDVKLMDRILLSDGTMEIQVERIEGRNVLCRVITGGCLTSHKGINLVTGTLKAPSLTDKDKKDLAFGLAHGVDFVALSFVRSPQDILDAKEYIRQAGKSTPVIAKIEKHEALSVIDSIIQASDGIMVARGDLGVEIPLEAVPHIQKELVKKARCAGKPVIIATQMLRSMVDSPRPTRAEASDVANAVLDGTDAVMLSEETASGNYPVEAVRYMVKIVSNAERHYAFHGILESESEREISESVAHASCTIAAHLGAVAIVTPTRSGLTAMQVARYRPKQPILALSPVLENVRKLCLVWGCVPVWVPDAKAEDEPVQKASRVILDAGFGKPGDLMVFTAGYPVWVSGLTNMLHVKRL</sequence>
<evidence type="ECO:0000256" key="3">
    <source>
        <dbReference type="ARBA" id="ARBA00004997"/>
    </source>
</evidence>
<keyword evidence="8" id="KW-0479">Metal-binding</keyword>
<proteinExistence type="inferred from homology"/>
<dbReference type="InterPro" id="IPR015795">
    <property type="entry name" value="Pyrv_Knase_C"/>
</dbReference>
<dbReference type="PRINTS" id="PR01050">
    <property type="entry name" value="PYRUVTKNASE"/>
</dbReference>
<dbReference type="EC" id="2.7.1.40" evidence="5 15"/>
<evidence type="ECO:0000259" key="18">
    <source>
        <dbReference type="Pfam" id="PF02887"/>
    </source>
</evidence>
<organism evidence="19">
    <name type="scientific">Desulfatirhabdium butyrativorans</name>
    <dbReference type="NCBI Taxonomy" id="340467"/>
    <lineage>
        <taxon>Bacteria</taxon>
        <taxon>Pseudomonadati</taxon>
        <taxon>Thermodesulfobacteriota</taxon>
        <taxon>Desulfobacteria</taxon>
        <taxon>Desulfobacterales</taxon>
        <taxon>Desulfatirhabdiaceae</taxon>
        <taxon>Desulfatirhabdium</taxon>
    </lineage>
</organism>
<dbReference type="GO" id="GO:0004743">
    <property type="term" value="F:pyruvate kinase activity"/>
    <property type="evidence" value="ECO:0007669"/>
    <property type="project" value="UniProtKB-UniRule"/>
</dbReference>
<dbReference type="SUPFAM" id="SSF50800">
    <property type="entry name" value="PK beta-barrel domain-like"/>
    <property type="match status" value="1"/>
</dbReference>
<keyword evidence="9" id="KW-0547">Nucleotide-binding</keyword>
<reference evidence="19" key="1">
    <citation type="journal article" date="2020" name="mSystems">
        <title>Genome- and Community-Level Interaction Insights into Carbon Utilization and Element Cycling Functions of Hydrothermarchaeota in Hydrothermal Sediment.</title>
        <authorList>
            <person name="Zhou Z."/>
            <person name="Liu Y."/>
            <person name="Xu W."/>
            <person name="Pan J."/>
            <person name="Luo Z.H."/>
            <person name="Li M."/>
        </authorList>
    </citation>
    <scope>NUCLEOTIDE SEQUENCE [LARGE SCALE GENOMIC DNA]</scope>
    <source>
        <strain evidence="19">SpSt-477</strain>
    </source>
</reference>
<comment type="catalytic activity">
    <reaction evidence="16">
        <text>pyruvate + ATP = phosphoenolpyruvate + ADP + H(+)</text>
        <dbReference type="Rhea" id="RHEA:18157"/>
        <dbReference type="ChEBI" id="CHEBI:15361"/>
        <dbReference type="ChEBI" id="CHEBI:15378"/>
        <dbReference type="ChEBI" id="CHEBI:30616"/>
        <dbReference type="ChEBI" id="CHEBI:58702"/>
        <dbReference type="ChEBI" id="CHEBI:456216"/>
        <dbReference type="EC" id="2.7.1.40"/>
    </reaction>
</comment>
<keyword evidence="10 16" id="KW-0418">Kinase</keyword>
<keyword evidence="13 16" id="KW-0324">Glycolysis</keyword>
<evidence type="ECO:0000256" key="5">
    <source>
        <dbReference type="ARBA" id="ARBA00012142"/>
    </source>
</evidence>
<dbReference type="GO" id="GO:0005524">
    <property type="term" value="F:ATP binding"/>
    <property type="evidence" value="ECO:0007669"/>
    <property type="project" value="UniProtKB-KW"/>
</dbReference>
<evidence type="ECO:0000256" key="2">
    <source>
        <dbReference type="ARBA" id="ARBA00001958"/>
    </source>
</evidence>
<dbReference type="NCBIfam" id="NF004491">
    <property type="entry name" value="PRK05826.1"/>
    <property type="match status" value="1"/>
</dbReference>
<evidence type="ECO:0000256" key="13">
    <source>
        <dbReference type="ARBA" id="ARBA00023152"/>
    </source>
</evidence>
<dbReference type="SUPFAM" id="SSF51621">
    <property type="entry name" value="Phosphoenolpyruvate/pyruvate domain"/>
    <property type="match status" value="1"/>
</dbReference>
<dbReference type="InterPro" id="IPR040442">
    <property type="entry name" value="Pyrv_kinase-like_dom_sf"/>
</dbReference>
<comment type="cofactor">
    <cofactor evidence="1">
        <name>Mg(2+)</name>
        <dbReference type="ChEBI" id="CHEBI:18420"/>
    </cofactor>
</comment>
<dbReference type="UniPathway" id="UPA00109">
    <property type="reaction ID" value="UER00188"/>
</dbReference>
<dbReference type="Gene3D" id="2.40.33.10">
    <property type="entry name" value="PK beta-barrel domain-like"/>
    <property type="match status" value="1"/>
</dbReference>
<name>A0A7C4RUC5_9BACT</name>
<dbReference type="InterPro" id="IPR015793">
    <property type="entry name" value="Pyrv_Knase_brl"/>
</dbReference>
<comment type="similarity">
    <text evidence="4 16">Belongs to the pyruvate kinase family.</text>
</comment>
<evidence type="ECO:0000259" key="17">
    <source>
        <dbReference type="Pfam" id="PF00224"/>
    </source>
</evidence>
<dbReference type="GO" id="GO:0000287">
    <property type="term" value="F:magnesium ion binding"/>
    <property type="evidence" value="ECO:0007669"/>
    <property type="project" value="UniProtKB-UniRule"/>
</dbReference>
<dbReference type="InterPro" id="IPR011037">
    <property type="entry name" value="Pyrv_Knase-like_insert_dom_sf"/>
</dbReference>
<dbReference type="NCBIfam" id="TIGR01064">
    <property type="entry name" value="pyruv_kin"/>
    <property type="match status" value="1"/>
</dbReference>
<evidence type="ECO:0000313" key="19">
    <source>
        <dbReference type="EMBL" id="HGU34444.1"/>
    </source>
</evidence>
<comment type="cofactor">
    <cofactor evidence="2">
        <name>K(+)</name>
        <dbReference type="ChEBI" id="CHEBI:29103"/>
    </cofactor>
</comment>
<keyword evidence="12 16" id="KW-0460">Magnesium</keyword>
<dbReference type="NCBIfam" id="NF004978">
    <property type="entry name" value="PRK06354.1"/>
    <property type="match status" value="1"/>
</dbReference>
<feature type="domain" description="Pyruvate kinase barrel" evidence="17">
    <location>
        <begin position="3"/>
        <end position="324"/>
    </location>
</feature>
<keyword evidence="11" id="KW-0067">ATP-binding</keyword>
<dbReference type="AlphaFoldDB" id="A0A7C4RUC5"/>
<gene>
    <name evidence="19" type="primary">pyk</name>
    <name evidence="19" type="ORF">ENS29_16595</name>
</gene>
<dbReference type="EMBL" id="DSUH01000379">
    <property type="protein sequence ID" value="HGU34444.1"/>
    <property type="molecule type" value="Genomic_DNA"/>
</dbReference>
<evidence type="ECO:0000256" key="8">
    <source>
        <dbReference type="ARBA" id="ARBA00022723"/>
    </source>
</evidence>
<dbReference type="InterPro" id="IPR015806">
    <property type="entry name" value="Pyrv_Knase_insert_dom_sf"/>
</dbReference>
<dbReference type="Pfam" id="PF00224">
    <property type="entry name" value="PK"/>
    <property type="match status" value="1"/>
</dbReference>
<evidence type="ECO:0000256" key="1">
    <source>
        <dbReference type="ARBA" id="ARBA00001946"/>
    </source>
</evidence>
<dbReference type="InterPro" id="IPR015813">
    <property type="entry name" value="Pyrv/PenolPyrv_kinase-like_dom"/>
</dbReference>